<sequence>MRKLIVGIVCLMVSASAMAQGTVAGAESKPFKGNFLNREYDVYICLDPYQKNVIVPGQEIYGELPGYLGDNKDGRKWLFTSSAIKNATTLRLEVINDYGSEDLTATLEQTDDTTYVLRQGAGSTLKIARNRKWVRLPKKLTFYKQNDRR</sequence>
<dbReference type="AlphaFoldDB" id="D1PT20"/>
<accession>D1PT20</accession>
<dbReference type="HOGENOM" id="CLU_138520_1_0_10"/>
<evidence type="ECO:0000313" key="3">
    <source>
        <dbReference type="Proteomes" id="UP000003160"/>
    </source>
</evidence>
<name>D1PT20_9BACT</name>
<keyword evidence="1" id="KW-0732">Signal</keyword>
<dbReference type="Proteomes" id="UP000003160">
    <property type="component" value="Unassembled WGS sequence"/>
</dbReference>
<dbReference type="OrthoDB" id="1086519at2"/>
<dbReference type="eggNOG" id="ENOG5033NSP">
    <property type="taxonomic scope" value="Bacteria"/>
</dbReference>
<gene>
    <name evidence="2" type="ORF">HMPREF0645_0105</name>
</gene>
<reference evidence="2 3" key="1">
    <citation type="submission" date="2009-10" db="EMBL/GenBank/DDBJ databases">
        <authorList>
            <person name="Qin X."/>
            <person name="Bachman B."/>
            <person name="Battles P."/>
            <person name="Bell A."/>
            <person name="Bess C."/>
            <person name="Bickham C."/>
            <person name="Chaboub L."/>
            <person name="Chen D."/>
            <person name="Coyle M."/>
            <person name="Deiros D.R."/>
            <person name="Dinh H."/>
            <person name="Forbes L."/>
            <person name="Fowler G."/>
            <person name="Francisco L."/>
            <person name="Fu Q."/>
            <person name="Gubbala S."/>
            <person name="Hale W."/>
            <person name="Han Y."/>
            <person name="Hemphill L."/>
            <person name="Highlander S.K."/>
            <person name="Hirani K."/>
            <person name="Hogues M."/>
            <person name="Jackson L."/>
            <person name="Jakkamsetti A."/>
            <person name="Javaid M."/>
            <person name="Jiang H."/>
            <person name="Korchina V."/>
            <person name="Kovar C."/>
            <person name="Lara F."/>
            <person name="Lee S."/>
            <person name="Mata R."/>
            <person name="Mathew T."/>
            <person name="Moen C."/>
            <person name="Morales K."/>
            <person name="Munidasa M."/>
            <person name="Nazareth L."/>
            <person name="Ngo R."/>
            <person name="Nguyen L."/>
            <person name="Okwuonu G."/>
            <person name="Ongeri F."/>
            <person name="Patil S."/>
            <person name="Petrosino J."/>
            <person name="Pham C."/>
            <person name="Pham P."/>
            <person name="Pu L.-L."/>
            <person name="Puazo M."/>
            <person name="Raj R."/>
            <person name="Reid J."/>
            <person name="Rouhana J."/>
            <person name="Saada N."/>
            <person name="Shang Y."/>
            <person name="Simmons D."/>
            <person name="Thornton R."/>
            <person name="Warren J."/>
            <person name="Weissenberger G."/>
            <person name="Zhang J."/>
            <person name="Zhang L."/>
            <person name="Zhou C."/>
            <person name="Zhu D."/>
            <person name="Muzny D."/>
            <person name="Worley K."/>
            <person name="Gibbs R."/>
        </authorList>
    </citation>
    <scope>NUCLEOTIDE SEQUENCE [LARGE SCALE GENOMIC DNA]</scope>
    <source>
        <strain evidence="2 3">DSM 17361</strain>
    </source>
</reference>
<feature type="signal peptide" evidence="1">
    <location>
        <begin position="1"/>
        <end position="19"/>
    </location>
</feature>
<protein>
    <submittedName>
        <fullName evidence="2">Uncharacterized protein</fullName>
    </submittedName>
</protein>
<comment type="caution">
    <text evidence="2">The sequence shown here is derived from an EMBL/GenBank/DDBJ whole genome shotgun (WGS) entry which is preliminary data.</text>
</comment>
<evidence type="ECO:0000256" key="1">
    <source>
        <dbReference type="SAM" id="SignalP"/>
    </source>
</evidence>
<organism evidence="2 3">
    <name type="scientific">Hallella bergensis DSM 17361</name>
    <dbReference type="NCBI Taxonomy" id="585502"/>
    <lineage>
        <taxon>Bacteria</taxon>
        <taxon>Pseudomonadati</taxon>
        <taxon>Bacteroidota</taxon>
        <taxon>Bacteroidia</taxon>
        <taxon>Bacteroidales</taxon>
        <taxon>Prevotellaceae</taxon>
        <taxon>Hallella</taxon>
    </lineage>
</organism>
<dbReference type="EMBL" id="ACKS01000009">
    <property type="protein sequence ID" value="EFA45514.1"/>
    <property type="molecule type" value="Genomic_DNA"/>
</dbReference>
<dbReference type="RefSeq" id="WP_007175309.1">
    <property type="nucleotide sequence ID" value="NZ_GG704784.1"/>
</dbReference>
<feature type="chain" id="PRO_5003025821" evidence="1">
    <location>
        <begin position="20"/>
        <end position="149"/>
    </location>
</feature>
<evidence type="ECO:0000313" key="2">
    <source>
        <dbReference type="EMBL" id="EFA45514.1"/>
    </source>
</evidence>
<proteinExistence type="predicted"/>
<keyword evidence="3" id="KW-1185">Reference proteome</keyword>